<comment type="similarity">
    <text evidence="2">Belongs to the PBP/GOBP family.</text>
</comment>
<dbReference type="PANTHER" id="PTHR11857">
    <property type="entry name" value="ODORANT BINDING PROTEIN-RELATED"/>
    <property type="match status" value="1"/>
</dbReference>
<evidence type="ECO:0000256" key="1">
    <source>
        <dbReference type="ARBA" id="ARBA00004613"/>
    </source>
</evidence>
<feature type="signal peptide" evidence="6">
    <location>
        <begin position="1"/>
        <end position="19"/>
    </location>
</feature>
<reference evidence="7" key="1">
    <citation type="submission" date="2021-05" db="EMBL/GenBank/DDBJ databases">
        <authorList>
            <person name="Alioto T."/>
            <person name="Alioto T."/>
            <person name="Gomez Garrido J."/>
        </authorList>
    </citation>
    <scope>NUCLEOTIDE SEQUENCE</scope>
</reference>
<dbReference type="SUPFAM" id="SSF47565">
    <property type="entry name" value="Insect pheromone/odorant-binding proteins"/>
    <property type="match status" value="2"/>
</dbReference>
<keyword evidence="4 6" id="KW-0732">Signal</keyword>
<dbReference type="Gene3D" id="1.10.238.20">
    <property type="entry name" value="Pheromone/general odorant binding protein domain"/>
    <property type="match status" value="2"/>
</dbReference>
<sequence length="287" mass="32288">MRFVALLVTSLLTAVEVSGSFKVYQKAARECVSALRLPKARLASYHRFSFPPDRETMGFVRCVTLVLNLWEDCTGINWHTIGSSVDEPTSREVCHCIASQIAIIDPSDVCAQAYYSLRCFRRNVPTILSDAVVSADYSIESPTPNTTTPVNTFVPLTPVEIAKEFTTCLAECGVAAFKFCSRDDPFPNTPEIRCALYCTLVRTGVYSDQGGVILNNLYAQLARCETPDSFRFRMELCFQRRVQPPGTCPQEVIYQQYLPCLLPEYLRFLVSHRAELEPQYGCLCVRD</sequence>
<evidence type="ECO:0000256" key="3">
    <source>
        <dbReference type="ARBA" id="ARBA00022525"/>
    </source>
</evidence>
<evidence type="ECO:0000256" key="4">
    <source>
        <dbReference type="ARBA" id="ARBA00022729"/>
    </source>
</evidence>
<dbReference type="GO" id="GO:0005549">
    <property type="term" value="F:odorant binding"/>
    <property type="evidence" value="ECO:0007669"/>
    <property type="project" value="InterPro"/>
</dbReference>
<keyword evidence="3" id="KW-0964">Secreted</keyword>
<dbReference type="PANTHER" id="PTHR11857:SF46">
    <property type="entry name" value="GENERAL ODORANT-BINDING PROTEIN 99A-RELATED"/>
    <property type="match status" value="1"/>
</dbReference>
<protein>
    <submittedName>
        <fullName evidence="7">General odorant-binding protein 45</fullName>
    </submittedName>
</protein>
<dbReference type="EMBL" id="HBUE01328974">
    <property type="protein sequence ID" value="CAG6592289.1"/>
    <property type="molecule type" value="Transcribed_RNA"/>
</dbReference>
<dbReference type="AlphaFoldDB" id="A0A8D8KHD0"/>
<dbReference type="GO" id="GO:0007608">
    <property type="term" value="P:sensory perception of smell"/>
    <property type="evidence" value="ECO:0007669"/>
    <property type="project" value="TreeGrafter"/>
</dbReference>
<proteinExistence type="inferred from homology"/>
<keyword evidence="5" id="KW-1015">Disulfide bond</keyword>
<dbReference type="CDD" id="cd23992">
    <property type="entry name" value="PBP_GOBP"/>
    <property type="match status" value="2"/>
</dbReference>
<feature type="chain" id="PRO_5034482083" evidence="6">
    <location>
        <begin position="20"/>
        <end position="287"/>
    </location>
</feature>
<evidence type="ECO:0000256" key="6">
    <source>
        <dbReference type="SAM" id="SignalP"/>
    </source>
</evidence>
<evidence type="ECO:0000256" key="5">
    <source>
        <dbReference type="ARBA" id="ARBA00023157"/>
    </source>
</evidence>
<accession>A0A8D8KHD0</accession>
<dbReference type="GO" id="GO:0005615">
    <property type="term" value="C:extracellular space"/>
    <property type="evidence" value="ECO:0007669"/>
    <property type="project" value="TreeGrafter"/>
</dbReference>
<comment type="subcellular location">
    <subcellularLocation>
        <location evidence="1">Secreted</location>
    </subcellularLocation>
</comment>
<evidence type="ECO:0000256" key="2">
    <source>
        <dbReference type="ARBA" id="ARBA00008098"/>
    </source>
</evidence>
<name>A0A8D8KHD0_CULPI</name>
<dbReference type="Pfam" id="PF01395">
    <property type="entry name" value="PBP_GOBP"/>
    <property type="match status" value="2"/>
</dbReference>
<evidence type="ECO:0000313" key="7">
    <source>
        <dbReference type="EMBL" id="CAG6592289.1"/>
    </source>
</evidence>
<dbReference type="InterPro" id="IPR036728">
    <property type="entry name" value="PBP_GOBP_sf"/>
</dbReference>
<dbReference type="InterPro" id="IPR006170">
    <property type="entry name" value="PBP/GOBP"/>
</dbReference>
<organism evidence="7">
    <name type="scientific">Culex pipiens</name>
    <name type="common">House mosquito</name>
    <dbReference type="NCBI Taxonomy" id="7175"/>
    <lineage>
        <taxon>Eukaryota</taxon>
        <taxon>Metazoa</taxon>
        <taxon>Ecdysozoa</taxon>
        <taxon>Arthropoda</taxon>
        <taxon>Hexapoda</taxon>
        <taxon>Insecta</taxon>
        <taxon>Pterygota</taxon>
        <taxon>Neoptera</taxon>
        <taxon>Endopterygota</taxon>
        <taxon>Diptera</taxon>
        <taxon>Nematocera</taxon>
        <taxon>Culicoidea</taxon>
        <taxon>Culicidae</taxon>
        <taxon>Culicinae</taxon>
        <taxon>Culicini</taxon>
        <taxon>Culex</taxon>
        <taxon>Culex</taxon>
    </lineage>
</organism>